<feature type="region of interest" description="Disordered" evidence="3">
    <location>
        <begin position="1"/>
        <end position="21"/>
    </location>
</feature>
<dbReference type="EC" id="2.5.-.-" evidence="4"/>
<evidence type="ECO:0000256" key="1">
    <source>
        <dbReference type="ARBA" id="ARBA00009892"/>
    </source>
</evidence>
<comment type="similarity">
    <text evidence="1">Belongs to the deoxyhypusine synthase family.</text>
</comment>
<dbReference type="InterPro" id="IPR029035">
    <property type="entry name" value="DHS-like_NAD/FAD-binding_dom"/>
</dbReference>
<comment type="caution">
    <text evidence="4">The sequence shown here is derived from an EMBL/GenBank/DDBJ whole genome shotgun (WGS) entry which is preliminary data.</text>
</comment>
<reference evidence="4" key="1">
    <citation type="submission" date="2019-08" db="EMBL/GenBank/DDBJ databases">
        <authorList>
            <person name="Kucharzyk K."/>
            <person name="Murdoch R.W."/>
            <person name="Higgins S."/>
            <person name="Loffler F."/>
        </authorList>
    </citation>
    <scope>NUCLEOTIDE SEQUENCE</scope>
</reference>
<dbReference type="SUPFAM" id="SSF52467">
    <property type="entry name" value="DHS-like NAD/FAD-binding domain"/>
    <property type="match status" value="1"/>
</dbReference>
<keyword evidence="2 4" id="KW-0808">Transferase</keyword>
<dbReference type="InterPro" id="IPR036982">
    <property type="entry name" value="Deoxyhypusine_synthase_sf"/>
</dbReference>
<organism evidence="4">
    <name type="scientific">bioreactor metagenome</name>
    <dbReference type="NCBI Taxonomy" id="1076179"/>
    <lineage>
        <taxon>unclassified sequences</taxon>
        <taxon>metagenomes</taxon>
        <taxon>ecological metagenomes</taxon>
    </lineage>
</organism>
<protein>
    <submittedName>
        <fullName evidence="4">Deoxyhypusine synthase-like protein</fullName>
        <ecNumber evidence="4">2.5.-.-</ecNumber>
    </submittedName>
</protein>
<dbReference type="EMBL" id="VSSQ01000067">
    <property type="protein sequence ID" value="MPL72633.1"/>
    <property type="molecule type" value="Genomic_DNA"/>
</dbReference>
<proteinExistence type="inferred from homology"/>
<evidence type="ECO:0000256" key="3">
    <source>
        <dbReference type="SAM" id="MobiDB-lite"/>
    </source>
</evidence>
<dbReference type="InterPro" id="IPR002773">
    <property type="entry name" value="Deoxyhypusine_synthase"/>
</dbReference>
<evidence type="ECO:0000256" key="2">
    <source>
        <dbReference type="ARBA" id="ARBA00022679"/>
    </source>
</evidence>
<gene>
    <name evidence="4" type="ORF">SDC9_18420</name>
</gene>
<dbReference type="Gene3D" id="3.40.910.10">
    <property type="entry name" value="Deoxyhypusine synthase"/>
    <property type="match status" value="1"/>
</dbReference>
<dbReference type="PANTHER" id="PTHR11703:SF2">
    <property type="entry name" value="DEOXYHYPUSINE SYNTHASE-LIKE PROTEIN"/>
    <property type="match status" value="1"/>
</dbReference>
<sequence length="355" mass="38628">MMGCPSHPHSSVQHPRDLSSPCQKQDIPIWAYPTNLIQQKVKIMHKHCSTQVKQFIPRGDMTVNELVCEMGKAGAYNGGSLFHAVEVYEKMLSDPDMTKFFALSGAMVPAGMGGIVSTLIEKGHIDVLTSTGANLTHDVIEAIGCHHYHGKAECDDVELRNDEVNRIYDVYLPNDAFEDLEEFIQDVYCGLPEAPITISSLLKTIGQELDTGILAAAAKHDVPIYCPAYQDSVLGLQYWMFSQFHKKTILDAIGDMHVLMNQVFNVKKAGAVLVGGGVPKNFTLQSMLMTPNDFTYVIQLTGDRPDLGGLSGATLDEAKSWGKIGEGGTGVTVYGDATITLPILAAATLERLEGK</sequence>
<dbReference type="PANTHER" id="PTHR11703">
    <property type="entry name" value="DEOXYHYPUSINE SYNTHASE"/>
    <property type="match status" value="1"/>
</dbReference>
<dbReference type="NCBIfam" id="NF002630">
    <property type="entry name" value="PRK02301.1"/>
    <property type="match status" value="1"/>
</dbReference>
<name>A0A644U076_9ZZZZ</name>
<dbReference type="GO" id="GO:0005737">
    <property type="term" value="C:cytoplasm"/>
    <property type="evidence" value="ECO:0007669"/>
    <property type="project" value="TreeGrafter"/>
</dbReference>
<dbReference type="Pfam" id="PF01916">
    <property type="entry name" value="DS"/>
    <property type="match status" value="1"/>
</dbReference>
<evidence type="ECO:0000313" key="4">
    <source>
        <dbReference type="EMBL" id="MPL72633.1"/>
    </source>
</evidence>
<accession>A0A644U076</accession>
<dbReference type="AlphaFoldDB" id="A0A644U076"/>
<dbReference type="GO" id="GO:0034038">
    <property type="term" value="F:deoxyhypusine synthase activity"/>
    <property type="evidence" value="ECO:0007669"/>
    <property type="project" value="TreeGrafter"/>
</dbReference>